<evidence type="ECO:0000259" key="3">
    <source>
        <dbReference type="SMART" id="SM00739"/>
    </source>
</evidence>
<reference evidence="4 5" key="1">
    <citation type="submission" date="2011-09" db="EMBL/GenBank/DDBJ databases">
        <title>The draft genome of Paenibacillus lactis 154.</title>
        <authorList>
            <consortium name="US DOE Joint Genome Institute (JGI-PGF)"/>
            <person name="Lucas S."/>
            <person name="Han J."/>
            <person name="Lapidus A."/>
            <person name="Cheng J.-F."/>
            <person name="Goodwin L."/>
            <person name="Pitluck S."/>
            <person name="Peters L."/>
            <person name="Land M.L."/>
            <person name="Hauser L."/>
            <person name="Siebers A."/>
            <person name="Thelen M."/>
            <person name="Hugenholtz P."/>
            <person name="Allgaier M."/>
            <person name="Woyke T.J."/>
        </authorList>
    </citation>
    <scope>NUCLEOTIDE SEQUENCE [LARGE SCALE GENOMIC DNA]</scope>
    <source>
        <strain evidence="4 5">154</strain>
    </source>
</reference>
<dbReference type="InterPro" id="IPR008991">
    <property type="entry name" value="Translation_prot_SH3-like_sf"/>
</dbReference>
<dbReference type="AlphaFoldDB" id="G4HN32"/>
<dbReference type="eggNOG" id="COG2163">
    <property type="taxonomic scope" value="Bacteria"/>
</dbReference>
<dbReference type="CDD" id="cd06088">
    <property type="entry name" value="KOW_RPL14"/>
    <property type="match status" value="1"/>
</dbReference>
<evidence type="ECO:0000256" key="2">
    <source>
        <dbReference type="ARBA" id="ARBA00023274"/>
    </source>
</evidence>
<keyword evidence="1" id="KW-0689">Ribosomal protein</keyword>
<dbReference type="Pfam" id="PF00467">
    <property type="entry name" value="KOW"/>
    <property type="match status" value="1"/>
</dbReference>
<dbReference type="InterPro" id="IPR014722">
    <property type="entry name" value="Rib_uL2_dom2"/>
</dbReference>
<dbReference type="InterPro" id="IPR005824">
    <property type="entry name" value="KOW"/>
</dbReference>
<keyword evidence="2" id="KW-0687">Ribonucleoprotein</keyword>
<dbReference type="SUPFAM" id="SSF50104">
    <property type="entry name" value="Translation proteins SH3-like domain"/>
    <property type="match status" value="1"/>
</dbReference>
<dbReference type="Gene3D" id="2.30.30.30">
    <property type="match status" value="1"/>
</dbReference>
<dbReference type="PATRIC" id="fig|743719.3.peg.5497"/>
<sequence>MNLNKEVTMQVGQIVKVLKGRDAGQYAVIVSMEDSRFAWIADGDKRKFDGAKKKNVLHLEPQPFISSEVVNSLQESGRVTNGKLRFAVSRFVSDKSKADQKGD</sequence>
<gene>
    <name evidence="4" type="ORF">PaelaDRAFT_5393</name>
</gene>
<dbReference type="EMBL" id="AGIP01000019">
    <property type="protein sequence ID" value="EHB54194.1"/>
    <property type="molecule type" value="Genomic_DNA"/>
</dbReference>
<dbReference type="Proteomes" id="UP000003891">
    <property type="component" value="Unassembled WGS sequence"/>
</dbReference>
<name>G4HN32_9BACL</name>
<organism evidence="4 5">
    <name type="scientific">Paenibacillus lactis 154</name>
    <dbReference type="NCBI Taxonomy" id="743719"/>
    <lineage>
        <taxon>Bacteria</taxon>
        <taxon>Bacillati</taxon>
        <taxon>Bacillota</taxon>
        <taxon>Bacilli</taxon>
        <taxon>Bacillales</taxon>
        <taxon>Paenibacillaceae</taxon>
        <taxon>Paenibacillus</taxon>
    </lineage>
</organism>
<evidence type="ECO:0000256" key="1">
    <source>
        <dbReference type="ARBA" id="ARBA00022980"/>
    </source>
</evidence>
<dbReference type="SMART" id="SM00739">
    <property type="entry name" value="KOW"/>
    <property type="match status" value="1"/>
</dbReference>
<evidence type="ECO:0000313" key="5">
    <source>
        <dbReference type="Proteomes" id="UP000003891"/>
    </source>
</evidence>
<dbReference type="STRING" id="743719.PaelaDRAFT_5393"/>
<dbReference type="GO" id="GO:1990904">
    <property type="term" value="C:ribonucleoprotein complex"/>
    <property type="evidence" value="ECO:0007669"/>
    <property type="project" value="UniProtKB-KW"/>
</dbReference>
<accession>G4HN32</accession>
<dbReference type="GO" id="GO:0005840">
    <property type="term" value="C:ribosome"/>
    <property type="evidence" value="ECO:0007669"/>
    <property type="project" value="UniProtKB-KW"/>
</dbReference>
<dbReference type="InterPro" id="IPR041985">
    <property type="entry name" value="Ribosomal_eL14_KOW"/>
</dbReference>
<evidence type="ECO:0000313" key="4">
    <source>
        <dbReference type="EMBL" id="EHB54194.1"/>
    </source>
</evidence>
<feature type="domain" description="KOW" evidence="3">
    <location>
        <begin position="8"/>
        <end position="35"/>
    </location>
</feature>
<proteinExistence type="predicted"/>
<protein>
    <submittedName>
        <fullName evidence="4">KOW domain protein</fullName>
    </submittedName>
</protein>